<feature type="transmembrane region" description="Helical" evidence="1">
    <location>
        <begin position="12"/>
        <end position="32"/>
    </location>
</feature>
<dbReference type="OrthoDB" id="5431035at2"/>
<keyword evidence="1" id="KW-1133">Transmembrane helix</keyword>
<sequence>MSKRTNNLTLKALLIAMCIVGANFKVLGSIALDSFPAFLGAIILGPVSGAVIGFFGHMVSAALSGFALTLPIHLIIATLMAACMFSYGWIRCNWKEGTLTSVIVSLLVAYIINVPLDLLLLYPMIGKAVYGLFVPLTIGTVANLFLTEIVYVMLPKKFKQLMTTHN</sequence>
<evidence type="ECO:0000313" key="3">
    <source>
        <dbReference type="Proteomes" id="UP000277864"/>
    </source>
</evidence>
<accession>A0A3S0ADN8</accession>
<keyword evidence="1" id="KW-0472">Membrane</keyword>
<gene>
    <name evidence="2" type="ORF">C7P63_04450</name>
</gene>
<dbReference type="Pfam" id="PF12822">
    <property type="entry name" value="ECF_trnsprt"/>
    <property type="match status" value="1"/>
</dbReference>
<name>A0A3S0ADN8_9ENTE</name>
<reference evidence="2 3" key="1">
    <citation type="submission" date="2018-03" db="EMBL/GenBank/DDBJ databases">
        <authorList>
            <person name="Gulvik C.A."/>
        </authorList>
    </citation>
    <scope>NUCLEOTIDE SEQUENCE [LARGE SCALE GENOMIC DNA]</scope>
    <source>
        <strain evidence="2 3">JCM 31581</strain>
    </source>
</reference>
<evidence type="ECO:0000256" key="1">
    <source>
        <dbReference type="SAM" id="Phobius"/>
    </source>
</evidence>
<organism evidence="2 3">
    <name type="scientific">Vagococcus humatus</name>
    <dbReference type="NCBI Taxonomy" id="1889241"/>
    <lineage>
        <taxon>Bacteria</taxon>
        <taxon>Bacillati</taxon>
        <taxon>Bacillota</taxon>
        <taxon>Bacilli</taxon>
        <taxon>Lactobacillales</taxon>
        <taxon>Enterococcaceae</taxon>
        <taxon>Vagococcus</taxon>
    </lineage>
</organism>
<feature type="transmembrane region" description="Helical" evidence="1">
    <location>
        <begin position="129"/>
        <end position="154"/>
    </location>
</feature>
<dbReference type="Gene3D" id="1.10.1760.20">
    <property type="match status" value="1"/>
</dbReference>
<keyword evidence="3" id="KW-1185">Reference proteome</keyword>
<feature type="transmembrane region" description="Helical" evidence="1">
    <location>
        <begin position="38"/>
        <end position="59"/>
    </location>
</feature>
<dbReference type="Proteomes" id="UP000277864">
    <property type="component" value="Unassembled WGS sequence"/>
</dbReference>
<keyword evidence="1" id="KW-0812">Transmembrane</keyword>
<dbReference type="GO" id="GO:0022857">
    <property type="term" value="F:transmembrane transporter activity"/>
    <property type="evidence" value="ECO:0007669"/>
    <property type="project" value="InterPro"/>
</dbReference>
<dbReference type="RefSeq" id="WP_125942942.1">
    <property type="nucleotide sequence ID" value="NZ_PXZH01000001.1"/>
</dbReference>
<proteinExistence type="predicted"/>
<feature type="transmembrane region" description="Helical" evidence="1">
    <location>
        <begin position="66"/>
        <end position="90"/>
    </location>
</feature>
<dbReference type="AlphaFoldDB" id="A0A3S0ADN8"/>
<comment type="caution">
    <text evidence="2">The sequence shown here is derived from an EMBL/GenBank/DDBJ whole genome shotgun (WGS) entry which is preliminary data.</text>
</comment>
<feature type="transmembrane region" description="Helical" evidence="1">
    <location>
        <begin position="102"/>
        <end position="122"/>
    </location>
</feature>
<dbReference type="EMBL" id="PXZH01000001">
    <property type="protein sequence ID" value="RST90329.1"/>
    <property type="molecule type" value="Genomic_DNA"/>
</dbReference>
<protein>
    <submittedName>
        <fullName evidence="2">ECF transporter S component</fullName>
    </submittedName>
</protein>
<dbReference type="InterPro" id="IPR024529">
    <property type="entry name" value="ECF_trnsprt_substrate-spec"/>
</dbReference>
<evidence type="ECO:0000313" key="2">
    <source>
        <dbReference type="EMBL" id="RST90329.1"/>
    </source>
</evidence>